<name>A0A6H5IRQ2_9HYME</name>
<sequence length="97" mass="10558">MKRIEGLVKGLADFLFSRNSVHKEVIEYSTCLEQAISSFEKTKKRLVLSPPPSADKAICTSPIFLGSASSKRPTLSQPAIHATSKRYAVAAAPKQPE</sequence>
<reference evidence="1 2" key="1">
    <citation type="submission" date="2020-02" db="EMBL/GenBank/DDBJ databases">
        <authorList>
            <person name="Ferguson B K."/>
        </authorList>
    </citation>
    <scope>NUCLEOTIDE SEQUENCE [LARGE SCALE GENOMIC DNA]</scope>
</reference>
<evidence type="ECO:0000313" key="1">
    <source>
        <dbReference type="EMBL" id="CAB0038518.1"/>
    </source>
</evidence>
<proteinExistence type="predicted"/>
<protein>
    <submittedName>
        <fullName evidence="1">Uncharacterized protein</fullName>
    </submittedName>
</protein>
<gene>
    <name evidence="1" type="ORF">TBRA_LOCUS10297</name>
</gene>
<organism evidence="1 2">
    <name type="scientific">Trichogramma brassicae</name>
    <dbReference type="NCBI Taxonomy" id="86971"/>
    <lineage>
        <taxon>Eukaryota</taxon>
        <taxon>Metazoa</taxon>
        <taxon>Ecdysozoa</taxon>
        <taxon>Arthropoda</taxon>
        <taxon>Hexapoda</taxon>
        <taxon>Insecta</taxon>
        <taxon>Pterygota</taxon>
        <taxon>Neoptera</taxon>
        <taxon>Endopterygota</taxon>
        <taxon>Hymenoptera</taxon>
        <taxon>Apocrita</taxon>
        <taxon>Proctotrupomorpha</taxon>
        <taxon>Chalcidoidea</taxon>
        <taxon>Trichogrammatidae</taxon>
        <taxon>Trichogramma</taxon>
    </lineage>
</organism>
<keyword evidence="2" id="KW-1185">Reference proteome</keyword>
<dbReference type="Proteomes" id="UP000479190">
    <property type="component" value="Unassembled WGS sequence"/>
</dbReference>
<dbReference type="AlphaFoldDB" id="A0A6H5IRQ2"/>
<accession>A0A6H5IRQ2</accession>
<dbReference type="EMBL" id="CADCXV010000911">
    <property type="protein sequence ID" value="CAB0038518.1"/>
    <property type="molecule type" value="Genomic_DNA"/>
</dbReference>
<evidence type="ECO:0000313" key="2">
    <source>
        <dbReference type="Proteomes" id="UP000479190"/>
    </source>
</evidence>